<protein>
    <recommendedName>
        <fullName evidence="1">Gag polyprotein</fullName>
    </recommendedName>
</protein>
<dbReference type="Gene3D" id="1.10.150.490">
    <property type="entry name" value="Retroviral GAG p10 protein"/>
    <property type="match status" value="1"/>
</dbReference>
<dbReference type="Gene3D" id="1.10.375.10">
    <property type="entry name" value="Human Immunodeficiency Virus Type 1 Capsid Protein"/>
    <property type="match status" value="1"/>
</dbReference>
<keyword evidence="7" id="KW-0479">Metal-binding</keyword>
<evidence type="ECO:0000256" key="5">
    <source>
        <dbReference type="ARBA" id="ARBA00022581"/>
    </source>
</evidence>
<feature type="domain" description="CCHC-type" evidence="13">
    <location>
        <begin position="429"/>
        <end position="443"/>
    </location>
</feature>
<evidence type="ECO:0000256" key="10">
    <source>
        <dbReference type="ARBA" id="ARBA00022870"/>
    </source>
</evidence>
<evidence type="ECO:0000256" key="7">
    <source>
        <dbReference type="ARBA" id="ARBA00022723"/>
    </source>
</evidence>
<keyword evidence="9" id="KW-0862">Zinc</keyword>
<dbReference type="Pfam" id="PF02337">
    <property type="entry name" value="Gag_p10"/>
    <property type="match status" value="1"/>
</dbReference>
<evidence type="ECO:0000313" key="15">
    <source>
        <dbReference type="RefSeq" id="XP_072855641.1"/>
    </source>
</evidence>
<evidence type="ECO:0000256" key="1">
    <source>
        <dbReference type="ARBA" id="ARBA00019628"/>
    </source>
</evidence>
<feature type="region of interest" description="Disordered" evidence="12">
    <location>
        <begin position="449"/>
        <end position="470"/>
    </location>
</feature>
<keyword evidence="10" id="KW-1043">Host membrane</keyword>
<evidence type="ECO:0000256" key="4">
    <source>
        <dbReference type="ARBA" id="ARBA00022553"/>
    </source>
</evidence>
<evidence type="ECO:0000256" key="12">
    <source>
        <dbReference type="SAM" id="MobiDB-lite"/>
    </source>
</evidence>
<feature type="compositionally biased region" description="Basic residues" evidence="12">
    <location>
        <begin position="457"/>
        <end position="467"/>
    </location>
</feature>
<evidence type="ECO:0000256" key="8">
    <source>
        <dbReference type="ARBA" id="ARBA00022771"/>
    </source>
</evidence>
<name>A0ABM5GDA5_9SAUR</name>
<reference evidence="15" key="1">
    <citation type="submission" date="2025-08" db="UniProtKB">
        <authorList>
            <consortium name="RefSeq"/>
        </authorList>
    </citation>
    <scope>IDENTIFICATION</scope>
</reference>
<keyword evidence="10" id="KW-0472">Membrane</keyword>
<keyword evidence="3" id="KW-1032">Host cell membrane</keyword>
<evidence type="ECO:0000256" key="9">
    <source>
        <dbReference type="ARBA" id="ARBA00022833"/>
    </source>
</evidence>
<dbReference type="SUPFAM" id="SSF57756">
    <property type="entry name" value="Retrovirus zinc finger-like domains"/>
    <property type="match status" value="2"/>
</dbReference>
<evidence type="ECO:0000256" key="11">
    <source>
        <dbReference type="PROSITE-ProRule" id="PRU00047"/>
    </source>
</evidence>
<keyword evidence="14" id="KW-1185">Reference proteome</keyword>
<dbReference type="Gene3D" id="1.10.1200.30">
    <property type="match status" value="1"/>
</dbReference>
<dbReference type="RefSeq" id="XP_072855641.1">
    <property type="nucleotide sequence ID" value="XM_072999540.1"/>
</dbReference>
<dbReference type="InterPro" id="IPR045345">
    <property type="entry name" value="Gag_p24_C"/>
</dbReference>
<dbReference type="InterPro" id="IPR001878">
    <property type="entry name" value="Znf_CCHC"/>
</dbReference>
<keyword evidence="8 11" id="KW-0863">Zinc-finger</keyword>
<organism evidence="14 15">
    <name type="scientific">Pogona vitticeps</name>
    <name type="common">central bearded dragon</name>
    <dbReference type="NCBI Taxonomy" id="103695"/>
    <lineage>
        <taxon>Eukaryota</taxon>
        <taxon>Metazoa</taxon>
        <taxon>Chordata</taxon>
        <taxon>Craniata</taxon>
        <taxon>Vertebrata</taxon>
        <taxon>Euteleostomi</taxon>
        <taxon>Lepidosauria</taxon>
        <taxon>Squamata</taxon>
        <taxon>Bifurcata</taxon>
        <taxon>Unidentata</taxon>
        <taxon>Episquamata</taxon>
        <taxon>Toxicofera</taxon>
        <taxon>Iguania</taxon>
        <taxon>Acrodonta</taxon>
        <taxon>Agamidae</taxon>
        <taxon>Amphibolurinae</taxon>
        <taxon>Pogona</taxon>
    </lineage>
</organism>
<gene>
    <name evidence="15" type="primary">LOC140707029</name>
</gene>
<dbReference type="Pfam" id="PF19317">
    <property type="entry name" value="Gag_p24_C"/>
    <property type="match status" value="1"/>
</dbReference>
<evidence type="ECO:0000256" key="3">
    <source>
        <dbReference type="ARBA" id="ARBA00022511"/>
    </source>
</evidence>
<evidence type="ECO:0000313" key="14">
    <source>
        <dbReference type="Proteomes" id="UP001652642"/>
    </source>
</evidence>
<dbReference type="InterPro" id="IPR038124">
    <property type="entry name" value="B_retro_matrix_sf"/>
</dbReference>
<evidence type="ECO:0000256" key="6">
    <source>
        <dbReference type="ARBA" id="ARBA00022637"/>
    </source>
</evidence>
<accession>A0ABM5GDA5</accession>
<dbReference type="PANTHER" id="PTHR40389:SF4">
    <property type="match status" value="1"/>
</dbReference>
<keyword evidence="4" id="KW-0597">Phosphoprotein</keyword>
<evidence type="ECO:0000259" key="13">
    <source>
        <dbReference type="PROSITE" id="PS50158"/>
    </source>
</evidence>
<dbReference type="InterPro" id="IPR008919">
    <property type="entry name" value="Retrov_capsid_N"/>
</dbReference>
<dbReference type="SUPFAM" id="SSF47943">
    <property type="entry name" value="Retrovirus capsid protein, N-terminal core domain"/>
    <property type="match status" value="1"/>
</dbReference>
<sequence length="492" mass="54327">MGSSYTKEQEQHALELSRLVQQNCKRQVSDKEILELLSEIDQSCAWYPLHGSLKLEVWQRIGKELQSEPRASITCLLTWKVIYEALSVFHGNDNLVLKEAAEENLSSPQFVLAPPAASTALPPPPVPLAAASSAVPSPTLDPLPSAPVEKQTEALSESSREGCVAACIREAWRTGQIDTTEEWGGDSPCMFPLIRTPVVNAQGQQGYQLRWEALPYAILRELNKSAREDGLQSTYFHGMLEGVHNGHLMLPQDWKDMMRMLLTPAQYVIWDSEFKQAALKGQTAAITAEQIYGTGQFATIQAQLQLTDQHLNATWLCIQRALRRVPGRSSVTKSFSSIRQGPNEPYTSFVDKLKVAISRQLDNVEAQSELLLKLAYENANADCKKALRGVISKEPYELADMLRACAEVGSKAHEMALLAVALRGGKGNCFNCKKPGHFKAECRAPGGGACKEGGRQRPQKPSRKCPRCGKGYHWASQCRSNPQRNATSQQGN</sequence>
<dbReference type="InterPro" id="IPR003322">
    <property type="entry name" value="B_retro_matrix"/>
</dbReference>
<dbReference type="InterPro" id="IPR036875">
    <property type="entry name" value="Znf_CCHC_sf"/>
</dbReference>
<keyword evidence="6" id="KW-1198">Viral budding</keyword>
<dbReference type="GeneID" id="140707029"/>
<dbReference type="SUPFAM" id="SSF47353">
    <property type="entry name" value="Retrovirus capsid dimerization domain-like"/>
    <property type="match status" value="1"/>
</dbReference>
<keyword evidence="2" id="KW-1187">Viral budding via the host ESCRT complexes</keyword>
<dbReference type="SMART" id="SM00343">
    <property type="entry name" value="ZnF_C2HC"/>
    <property type="match status" value="2"/>
</dbReference>
<evidence type="ECO:0000256" key="2">
    <source>
        <dbReference type="ARBA" id="ARBA00022462"/>
    </source>
</evidence>
<dbReference type="PROSITE" id="PS50158">
    <property type="entry name" value="ZF_CCHC"/>
    <property type="match status" value="1"/>
</dbReference>
<dbReference type="InterPro" id="IPR010999">
    <property type="entry name" value="Retrovr_matrix"/>
</dbReference>
<keyword evidence="6" id="KW-1188">Viral release from host cell</keyword>
<dbReference type="SUPFAM" id="SSF47836">
    <property type="entry name" value="Retroviral matrix proteins"/>
    <property type="match status" value="1"/>
</dbReference>
<dbReference type="Gene3D" id="4.10.60.10">
    <property type="entry name" value="Zinc finger, CCHC-type"/>
    <property type="match status" value="1"/>
</dbReference>
<dbReference type="Pfam" id="PF00607">
    <property type="entry name" value="Gag_p24"/>
    <property type="match status" value="1"/>
</dbReference>
<dbReference type="PANTHER" id="PTHR40389">
    <property type="entry name" value="ENDOGENOUS RETROVIRUS GROUP K MEMBER 24 GAG POLYPROTEIN-RELATED"/>
    <property type="match status" value="1"/>
</dbReference>
<dbReference type="Pfam" id="PF00098">
    <property type="entry name" value="zf-CCHC"/>
    <property type="match status" value="1"/>
</dbReference>
<dbReference type="InterPro" id="IPR008916">
    <property type="entry name" value="Retrov_capsid_C"/>
</dbReference>
<dbReference type="InterPro" id="IPR050195">
    <property type="entry name" value="Primate_lentivir_Gag_pol-like"/>
</dbReference>
<dbReference type="Pfam" id="PF14787">
    <property type="entry name" value="zf-CCHC_5"/>
    <property type="match status" value="1"/>
</dbReference>
<keyword evidence="5" id="KW-0945">Host-virus interaction</keyword>
<dbReference type="Proteomes" id="UP001652642">
    <property type="component" value="Chromosome 4"/>
</dbReference>
<proteinExistence type="predicted"/>